<dbReference type="FunFam" id="1.10.287.990:FF:000001">
    <property type="entry name" value="Superoxide dismutase"/>
    <property type="match status" value="1"/>
</dbReference>
<feature type="region of interest" description="Disordered" evidence="5">
    <location>
        <begin position="227"/>
        <end position="267"/>
    </location>
</feature>
<dbReference type="SUPFAM" id="SSF54719">
    <property type="entry name" value="Fe,Mn superoxide dismutase (SOD), C-terminal domain"/>
    <property type="match status" value="1"/>
</dbReference>
<dbReference type="InterPro" id="IPR036314">
    <property type="entry name" value="SOD_C_sf"/>
</dbReference>
<organism evidence="9 10">
    <name type="scientific">Paenibacillus thiaminolyticus</name>
    <name type="common">Bacillus thiaminolyticus</name>
    <dbReference type="NCBI Taxonomy" id="49283"/>
    <lineage>
        <taxon>Bacteria</taxon>
        <taxon>Bacillati</taxon>
        <taxon>Bacillota</taxon>
        <taxon>Bacilli</taxon>
        <taxon>Bacillales</taxon>
        <taxon>Paenibacillaceae</taxon>
        <taxon>Paenibacillus</taxon>
    </lineage>
</organism>
<dbReference type="InterPro" id="IPR001189">
    <property type="entry name" value="Mn/Fe_SOD"/>
</dbReference>
<feature type="compositionally biased region" description="Low complexity" evidence="5">
    <location>
        <begin position="227"/>
        <end position="245"/>
    </location>
</feature>
<evidence type="ECO:0000313" key="11">
    <source>
        <dbReference type="Proteomes" id="UP001209276"/>
    </source>
</evidence>
<dbReference type="Pfam" id="PF02777">
    <property type="entry name" value="Sod_Fe_C"/>
    <property type="match status" value="1"/>
</dbReference>
<dbReference type="InterPro" id="IPR019832">
    <property type="entry name" value="Mn/Fe_SOD_C"/>
</dbReference>
<dbReference type="SUPFAM" id="SSF46609">
    <property type="entry name" value="Fe,Mn superoxide dismutase (SOD), N-terminal domain"/>
    <property type="match status" value="1"/>
</dbReference>
<feature type="compositionally biased region" description="Basic and acidic residues" evidence="5">
    <location>
        <begin position="248"/>
        <end position="261"/>
    </location>
</feature>
<dbReference type="Pfam" id="PF00081">
    <property type="entry name" value="Sod_Fe_N"/>
    <property type="match status" value="1"/>
</dbReference>
<feature type="domain" description="Manganese/iron superoxide dismutase N-terminal" evidence="6">
    <location>
        <begin position="312"/>
        <end position="391"/>
    </location>
</feature>
<keyword evidence="3" id="KW-0479">Metal-binding</keyword>
<evidence type="ECO:0000256" key="3">
    <source>
        <dbReference type="ARBA" id="ARBA00022723"/>
    </source>
</evidence>
<feature type="region of interest" description="Disordered" evidence="5">
    <location>
        <begin position="170"/>
        <end position="209"/>
    </location>
</feature>
<dbReference type="InterPro" id="IPR050265">
    <property type="entry name" value="Fe/Mn_Superoxide_Dismutase"/>
</dbReference>
<dbReference type="GeneID" id="76998203"/>
<comment type="similarity">
    <text evidence="1">Belongs to the iron/manganese superoxide dismutase family.</text>
</comment>
<dbReference type="GO" id="GO:0004784">
    <property type="term" value="F:superoxide dismutase activity"/>
    <property type="evidence" value="ECO:0007669"/>
    <property type="project" value="UniProtKB-EC"/>
</dbReference>
<dbReference type="PROSITE" id="PS00088">
    <property type="entry name" value="SOD_MN"/>
    <property type="match status" value="1"/>
</dbReference>
<reference evidence="9 10" key="1">
    <citation type="submission" date="2019-07" db="EMBL/GenBank/DDBJ databases">
        <title>Paenibacillus thiaminolyticus NRRL B-4156.</title>
        <authorList>
            <person name="Hehnly C."/>
            <person name="Zhang L."/>
        </authorList>
    </citation>
    <scope>NUCLEOTIDE SEQUENCE [LARGE SCALE GENOMIC DNA]</scope>
    <source>
        <strain evidence="9 10">NRRL B-4156</strain>
    </source>
</reference>
<sequence length="513" mass="57736">MEYIYGSLMPVRVLEEVVFWKKQEREHIEVILAIVPQLEPEYVQVLREWEPVFTKTEEAASAWLQFILSQGGSTLPDTMHKIELLLKASVYQSEQFVKHLETMKKYSRAVHSVPLAPIVFDHIASESAYFLNVVHALKDKPLSSFASPDAPGAHAAPPGSAVQPKAFIHEVPPLDGGSSSGSPPEEENPLTACNSEPEDTSREPAATLPQSPASGILAYIGSAQTPQTPLTAQDQDQAAQAVQPAEEQEAKPVQKQDEARTAPDNVPFGYSVYREVTYAPTGGWPPGHPQHQPLMPEYYLRGDMASVPIGGHTLPPLPYSYDALEPYIDETTMRVHHDKHHQSYVDGLNRAERALAEARRTGRFDLVKHWSNELAFNGAGHYLHTIFWNTMNPVGGGQPTGELLDQITRDFGSFKAFKMHFSKAAEKVQGGGWTILVWSPRSRRLEILQAEKHQNLSQWDVIPLLPIDVWEHAYYLKHKNERAKYIEDWWHVVNWPAVDERFQAARTLAWKPY</sequence>
<dbReference type="SUPFAM" id="SSF158430">
    <property type="entry name" value="Bacillus cereus metalloprotein-like"/>
    <property type="match status" value="1"/>
</dbReference>
<feature type="domain" description="Manganese/iron superoxide dismutase C-terminal" evidence="7">
    <location>
        <begin position="399"/>
        <end position="501"/>
    </location>
</feature>
<protein>
    <recommendedName>
        <fullName evidence="2">superoxide dismutase</fullName>
        <ecNumber evidence="2">1.15.1.1</ecNumber>
    </recommendedName>
</protein>
<dbReference type="InterPro" id="IPR019831">
    <property type="entry name" value="Mn/Fe_SOD_N"/>
</dbReference>
<dbReference type="GO" id="GO:0046872">
    <property type="term" value="F:metal ion binding"/>
    <property type="evidence" value="ECO:0007669"/>
    <property type="project" value="UniProtKB-KW"/>
</dbReference>
<dbReference type="InterPro" id="IPR019833">
    <property type="entry name" value="Mn/Fe_SOD_BS"/>
</dbReference>
<evidence type="ECO:0000313" key="10">
    <source>
        <dbReference type="Proteomes" id="UP000315377"/>
    </source>
</evidence>
<evidence type="ECO:0000259" key="7">
    <source>
        <dbReference type="Pfam" id="PF02777"/>
    </source>
</evidence>
<accession>A0AAP9DZU3</accession>
<dbReference type="InterPro" id="IPR021328">
    <property type="entry name" value="CotB-like"/>
</dbReference>
<evidence type="ECO:0000256" key="5">
    <source>
        <dbReference type="SAM" id="MobiDB-lite"/>
    </source>
</evidence>
<dbReference type="EC" id="1.15.1.1" evidence="2"/>
<dbReference type="Gene3D" id="1.20.1260.120">
    <property type="entry name" value="Protein of unknown function DUF2935"/>
    <property type="match status" value="1"/>
</dbReference>
<dbReference type="EMBL" id="JAMDMM010000053">
    <property type="protein sequence ID" value="MCY9610330.1"/>
    <property type="molecule type" value="Genomic_DNA"/>
</dbReference>
<evidence type="ECO:0000313" key="8">
    <source>
        <dbReference type="EMBL" id="MCY9610330.1"/>
    </source>
</evidence>
<dbReference type="Gene3D" id="1.10.287.990">
    <property type="entry name" value="Fe,Mn superoxide dismutase (SOD) domain"/>
    <property type="match status" value="1"/>
</dbReference>
<dbReference type="Proteomes" id="UP001209276">
    <property type="component" value="Unassembled WGS sequence"/>
</dbReference>
<name>A0AAP9DZU3_PANTH</name>
<dbReference type="InterPro" id="IPR036324">
    <property type="entry name" value="Mn/Fe_SOD_N_sf"/>
</dbReference>
<proteinExistence type="inferred from homology"/>
<dbReference type="EMBL" id="CP041405">
    <property type="protein sequence ID" value="QDM45466.1"/>
    <property type="molecule type" value="Genomic_DNA"/>
</dbReference>
<dbReference type="AlphaFoldDB" id="A0AAP9DZU3"/>
<dbReference type="PRINTS" id="PR01703">
    <property type="entry name" value="MNSODISMTASE"/>
</dbReference>
<evidence type="ECO:0000256" key="1">
    <source>
        <dbReference type="ARBA" id="ARBA00008714"/>
    </source>
</evidence>
<keyword evidence="11" id="KW-1185">Reference proteome</keyword>
<dbReference type="RefSeq" id="WP_087443343.1">
    <property type="nucleotide sequence ID" value="NZ_CABMNB010000032.1"/>
</dbReference>
<dbReference type="Pfam" id="PF11155">
    <property type="entry name" value="DUF2935"/>
    <property type="match status" value="1"/>
</dbReference>
<dbReference type="FunFam" id="3.55.40.20:FF:000004">
    <property type="entry name" value="Superoxide dismutase [Fe]"/>
    <property type="match status" value="1"/>
</dbReference>
<reference evidence="8 11" key="2">
    <citation type="submission" date="2022-05" db="EMBL/GenBank/DDBJ databases">
        <title>Genome Sequencing of Bee-Associated Microbes.</title>
        <authorList>
            <person name="Dunlap C."/>
        </authorList>
    </citation>
    <scope>NUCLEOTIDE SEQUENCE [LARGE SCALE GENOMIC DNA]</scope>
    <source>
        <strain evidence="8 11">NRRL B-14613</strain>
    </source>
</reference>
<evidence type="ECO:0000313" key="9">
    <source>
        <dbReference type="EMBL" id="QDM45466.1"/>
    </source>
</evidence>
<evidence type="ECO:0000256" key="2">
    <source>
        <dbReference type="ARBA" id="ARBA00012682"/>
    </source>
</evidence>
<dbReference type="PANTHER" id="PTHR11404">
    <property type="entry name" value="SUPEROXIDE DISMUTASE 2"/>
    <property type="match status" value="1"/>
</dbReference>
<evidence type="ECO:0000259" key="6">
    <source>
        <dbReference type="Pfam" id="PF00081"/>
    </source>
</evidence>
<dbReference type="Gene3D" id="3.55.40.20">
    <property type="entry name" value="Iron/manganese superoxide dismutase, C-terminal domain"/>
    <property type="match status" value="1"/>
</dbReference>
<keyword evidence="4" id="KW-0560">Oxidoreductase</keyword>
<gene>
    <name evidence="9" type="ORF">FLT43_19775</name>
    <name evidence="8" type="ORF">M5W83_24580</name>
</gene>
<dbReference type="PANTHER" id="PTHR11404:SF6">
    <property type="entry name" value="SUPEROXIDE DISMUTASE [MN], MITOCHONDRIAL"/>
    <property type="match status" value="1"/>
</dbReference>
<dbReference type="Proteomes" id="UP000315377">
    <property type="component" value="Chromosome"/>
</dbReference>
<evidence type="ECO:0000256" key="4">
    <source>
        <dbReference type="ARBA" id="ARBA00023002"/>
    </source>
</evidence>